<evidence type="ECO:0000256" key="1">
    <source>
        <dbReference type="SAM" id="Phobius"/>
    </source>
</evidence>
<protein>
    <recommendedName>
        <fullName evidence="2">CBU-0592-like domain-containing protein</fullName>
    </recommendedName>
</protein>
<keyword evidence="4" id="KW-1185">Reference proteome</keyword>
<dbReference type="InterPro" id="IPR058058">
    <property type="entry name" value="CBU_0592-like"/>
</dbReference>
<comment type="caution">
    <text evidence="3">The sequence shown here is derived from an EMBL/GenBank/DDBJ whole genome shotgun (WGS) entry which is preliminary data.</text>
</comment>
<evidence type="ECO:0000313" key="4">
    <source>
        <dbReference type="Proteomes" id="UP001168528"/>
    </source>
</evidence>
<dbReference type="EMBL" id="JAUKPO010000003">
    <property type="protein sequence ID" value="MDO1445998.1"/>
    <property type="molecule type" value="Genomic_DNA"/>
</dbReference>
<feature type="transmembrane region" description="Helical" evidence="1">
    <location>
        <begin position="35"/>
        <end position="55"/>
    </location>
</feature>
<feature type="domain" description="CBU-0592-like" evidence="2">
    <location>
        <begin position="8"/>
        <end position="78"/>
    </location>
</feature>
<feature type="transmembrane region" description="Helical" evidence="1">
    <location>
        <begin position="6"/>
        <end position="23"/>
    </location>
</feature>
<accession>A0ABT8R1M7</accession>
<name>A0ABT8R1M7_9BACT</name>
<proteinExistence type="predicted"/>
<feature type="transmembrane region" description="Helical" evidence="1">
    <location>
        <begin position="61"/>
        <end position="80"/>
    </location>
</feature>
<keyword evidence="1" id="KW-0472">Membrane</keyword>
<keyword evidence="1" id="KW-0812">Transmembrane</keyword>
<dbReference type="Proteomes" id="UP001168528">
    <property type="component" value="Unassembled WGS sequence"/>
</dbReference>
<organism evidence="3 4">
    <name type="scientific">Rhodocytophaga aerolata</name>
    <dbReference type="NCBI Taxonomy" id="455078"/>
    <lineage>
        <taxon>Bacteria</taxon>
        <taxon>Pseudomonadati</taxon>
        <taxon>Bacteroidota</taxon>
        <taxon>Cytophagia</taxon>
        <taxon>Cytophagales</taxon>
        <taxon>Rhodocytophagaceae</taxon>
        <taxon>Rhodocytophaga</taxon>
    </lineage>
</organism>
<gene>
    <name evidence="3" type="ORF">Q0590_07025</name>
</gene>
<keyword evidence="1" id="KW-1133">Transmembrane helix</keyword>
<evidence type="ECO:0000313" key="3">
    <source>
        <dbReference type="EMBL" id="MDO1445998.1"/>
    </source>
</evidence>
<evidence type="ECO:0000259" key="2">
    <source>
        <dbReference type="Pfam" id="PF26604"/>
    </source>
</evidence>
<sequence length="86" mass="9669">MDQKVWIDGIGWLGSVCVVAAYFSVSYDRFRMSPFLYQLLNAAGSLCLIVNTAYYRAYPSASVNIIWLGIALMALLRNRVKTKVKS</sequence>
<dbReference type="NCBIfam" id="NF047864">
    <property type="entry name" value="CBU_0592_membra"/>
    <property type="match status" value="1"/>
</dbReference>
<dbReference type="Pfam" id="PF26604">
    <property type="entry name" value="CBU_0592"/>
    <property type="match status" value="1"/>
</dbReference>
<reference evidence="3" key="1">
    <citation type="submission" date="2023-07" db="EMBL/GenBank/DDBJ databases">
        <title>The genome sequence of Rhodocytophaga aerolata KACC 12507.</title>
        <authorList>
            <person name="Zhang X."/>
        </authorList>
    </citation>
    <scope>NUCLEOTIDE SEQUENCE</scope>
    <source>
        <strain evidence="3">KACC 12507</strain>
    </source>
</reference>
<dbReference type="RefSeq" id="WP_302036804.1">
    <property type="nucleotide sequence ID" value="NZ_JAUKPO010000003.1"/>
</dbReference>